<protein>
    <submittedName>
        <fullName evidence="2">Uncharacterized protein</fullName>
    </submittedName>
</protein>
<keyword evidence="1" id="KW-0175">Coiled coil</keyword>
<dbReference type="AlphaFoldDB" id="A0A7U2I1M8"/>
<organism evidence="2 3">
    <name type="scientific">Phaeosphaeria nodorum (strain SN15 / ATCC MYA-4574 / FGSC 10173)</name>
    <name type="common">Glume blotch fungus</name>
    <name type="synonym">Parastagonospora nodorum</name>
    <dbReference type="NCBI Taxonomy" id="321614"/>
    <lineage>
        <taxon>Eukaryota</taxon>
        <taxon>Fungi</taxon>
        <taxon>Dikarya</taxon>
        <taxon>Ascomycota</taxon>
        <taxon>Pezizomycotina</taxon>
        <taxon>Dothideomycetes</taxon>
        <taxon>Pleosporomycetidae</taxon>
        <taxon>Pleosporales</taxon>
        <taxon>Pleosporineae</taxon>
        <taxon>Phaeosphaeriaceae</taxon>
        <taxon>Parastagonospora</taxon>
    </lineage>
</organism>
<dbReference type="Proteomes" id="UP000663193">
    <property type="component" value="Chromosome 6"/>
</dbReference>
<reference evidence="3" key="1">
    <citation type="journal article" date="2021" name="BMC Genomics">
        <title>Chromosome-level genome assembly and manually-curated proteome of model necrotroph Parastagonospora nodorum Sn15 reveals a genome-wide trove of candidate effector homologs, and redundancy of virulence-related functions within an accessory chromosome.</title>
        <authorList>
            <person name="Bertazzoni S."/>
            <person name="Jones D.A.B."/>
            <person name="Phan H.T."/>
            <person name="Tan K.-C."/>
            <person name="Hane J.K."/>
        </authorList>
    </citation>
    <scope>NUCLEOTIDE SEQUENCE [LARGE SCALE GENOMIC DNA]</scope>
    <source>
        <strain evidence="3">SN15 / ATCC MYA-4574 / FGSC 10173)</strain>
    </source>
</reference>
<name>A0A7U2I1M8_PHANO</name>
<dbReference type="OrthoDB" id="3799637at2759"/>
<accession>A0A7U2I1M8</accession>
<feature type="coiled-coil region" evidence="1">
    <location>
        <begin position="90"/>
        <end position="117"/>
    </location>
</feature>
<sequence>MPCSDLTHKHSWPTSGSHTLRIESCETRCGWCKTTTTAANNLRVHARRHVQNPKNTSLRLITVSPSKAGRTRVSLQTDTTCISRLQCNHQIDYEKEIQDLRDQIQLLESDNERLKAALCHMTELGIDICPIAPGD</sequence>
<evidence type="ECO:0000256" key="1">
    <source>
        <dbReference type="SAM" id="Coils"/>
    </source>
</evidence>
<proteinExistence type="predicted"/>
<evidence type="ECO:0000313" key="2">
    <source>
        <dbReference type="EMBL" id="QRC96087.1"/>
    </source>
</evidence>
<dbReference type="VEuPathDB" id="FungiDB:JI435_057230"/>
<dbReference type="EMBL" id="CP069028">
    <property type="protein sequence ID" value="QRC96087.1"/>
    <property type="molecule type" value="Genomic_DNA"/>
</dbReference>
<gene>
    <name evidence="2" type="ORF">JI435_057230</name>
</gene>
<evidence type="ECO:0000313" key="3">
    <source>
        <dbReference type="Proteomes" id="UP000663193"/>
    </source>
</evidence>
<keyword evidence="3" id="KW-1185">Reference proteome</keyword>